<dbReference type="NCBIfam" id="TIGR00072">
    <property type="entry name" value="hydrog_prot"/>
    <property type="match status" value="1"/>
</dbReference>
<dbReference type="PANTHER" id="PTHR30302:SF5">
    <property type="entry name" value="SLR1876 PROTEIN"/>
    <property type="match status" value="1"/>
</dbReference>
<dbReference type="InterPro" id="IPR023430">
    <property type="entry name" value="Pept_HybD-like_dom_sf"/>
</dbReference>
<keyword evidence="1" id="KW-0645">Protease</keyword>
<dbReference type="OMA" id="MVIGYGN"/>
<protein>
    <submittedName>
        <fullName evidence="1">Hydrogenase maturation protease</fullName>
    </submittedName>
</protein>
<dbReference type="SUPFAM" id="SSF53163">
    <property type="entry name" value="HybD-like"/>
    <property type="match status" value="1"/>
</dbReference>
<dbReference type="Gene3D" id="3.40.50.1450">
    <property type="entry name" value="HybD-like"/>
    <property type="match status" value="1"/>
</dbReference>
<dbReference type="PANTHER" id="PTHR30302">
    <property type="entry name" value="HYDROGENASE 1 MATURATION PROTEASE"/>
    <property type="match status" value="1"/>
</dbReference>
<accession>A0A7C3PRA6</accession>
<organism evidence="1">
    <name type="scientific">Dictyoglomus thermophilum</name>
    <dbReference type="NCBI Taxonomy" id="14"/>
    <lineage>
        <taxon>Bacteria</taxon>
        <taxon>Pseudomonadati</taxon>
        <taxon>Dictyoglomota</taxon>
        <taxon>Dictyoglomia</taxon>
        <taxon>Dictyoglomales</taxon>
        <taxon>Dictyoglomaceae</taxon>
        <taxon>Dictyoglomus</taxon>
    </lineage>
</organism>
<dbReference type="EMBL" id="DTDV01000023">
    <property type="protein sequence ID" value="HGK24594.1"/>
    <property type="molecule type" value="Genomic_DNA"/>
</dbReference>
<name>A0A7C3PRA6_DICTH</name>
<dbReference type="AlphaFoldDB" id="A0A7C3PRA6"/>
<dbReference type="GO" id="GO:0016485">
    <property type="term" value="P:protein processing"/>
    <property type="evidence" value="ECO:0007669"/>
    <property type="project" value="TreeGrafter"/>
</dbReference>
<reference evidence="1" key="1">
    <citation type="journal article" date="2020" name="mSystems">
        <title>Genome- and Community-Level Interaction Insights into Carbon Utilization and Element Cycling Functions of Hydrothermarchaeota in Hydrothermal Sediment.</title>
        <authorList>
            <person name="Zhou Z."/>
            <person name="Liu Y."/>
            <person name="Xu W."/>
            <person name="Pan J."/>
            <person name="Luo Z.H."/>
            <person name="Li M."/>
        </authorList>
    </citation>
    <scope>NUCLEOTIDE SEQUENCE [LARGE SCALE GENOMIC DNA]</scope>
    <source>
        <strain evidence="1">SpSt-70</strain>
    </source>
</reference>
<keyword evidence="1" id="KW-0378">Hydrolase</keyword>
<evidence type="ECO:0000313" key="1">
    <source>
        <dbReference type="EMBL" id="HGK24594.1"/>
    </source>
</evidence>
<sequence length="140" mass="16232">MKILLVGFGNPYRRDDGLGIKLLDLINYNVEKMKVQELSFDMAEILKDYDMVIFVDASLEGDEISFRKIQEESTFSPLTHHTPCEELLSWTRVLYGKTPEFYLLSIRGYDFDFGEELSDKAKENLEKALEFIKGFLESIS</sequence>
<dbReference type="GO" id="GO:0008047">
    <property type="term" value="F:enzyme activator activity"/>
    <property type="evidence" value="ECO:0007669"/>
    <property type="project" value="InterPro"/>
</dbReference>
<dbReference type="GO" id="GO:0004175">
    <property type="term" value="F:endopeptidase activity"/>
    <property type="evidence" value="ECO:0007669"/>
    <property type="project" value="TreeGrafter"/>
</dbReference>
<gene>
    <name evidence="1" type="ORF">ENU78_09265</name>
</gene>
<proteinExistence type="predicted"/>
<comment type="caution">
    <text evidence="1">The sequence shown here is derived from an EMBL/GenBank/DDBJ whole genome shotgun (WGS) entry which is preliminary data.</text>
</comment>
<dbReference type="InterPro" id="IPR000671">
    <property type="entry name" value="Peptidase_A31"/>
</dbReference>